<reference evidence="12 13" key="1">
    <citation type="submission" date="2015-09" db="EMBL/GenBank/DDBJ databases">
        <title>Genome sequence of Oxobacter pfennigii DSM 3222.</title>
        <authorList>
            <person name="Poehlein A."/>
            <person name="Bengelsdorf F.R."/>
            <person name="Schiel-Bengelsdorf B."/>
            <person name="Duerre P."/>
            <person name="Daniel R."/>
        </authorList>
    </citation>
    <scope>NUCLEOTIDE SEQUENCE [LARGE SCALE GENOMIC DNA]</scope>
    <source>
        <strain evidence="12 13">DSM 3222</strain>
    </source>
</reference>
<comment type="caution">
    <text evidence="12">The sequence shown here is derived from an EMBL/GenBank/DDBJ whole genome shotgun (WGS) entry which is preliminary data.</text>
</comment>
<dbReference type="STRING" id="36849.OXPF_03600"/>
<sequence>MAGKNIVVLSDDSFHQEVLESNIPVVVDFWATWCGPCKMFAPIFEEVAAEYEGKVKFCKLDTDANPKTSMEYGIRSIPTVAYFKSGETPKGSVGLLSRDDFKNAVETLLK</sequence>
<comment type="similarity">
    <text evidence="1 8">Belongs to the thioredoxin family.</text>
</comment>
<dbReference type="SUPFAM" id="SSF52833">
    <property type="entry name" value="Thioredoxin-like"/>
    <property type="match status" value="1"/>
</dbReference>
<feature type="disulfide bond" description="Redox-active" evidence="10">
    <location>
        <begin position="34"/>
        <end position="37"/>
    </location>
</feature>
<dbReference type="GO" id="GO:0015035">
    <property type="term" value="F:protein-disulfide reductase activity"/>
    <property type="evidence" value="ECO:0007669"/>
    <property type="project" value="UniProtKB-UniRule"/>
</dbReference>
<organism evidence="12 13">
    <name type="scientific">Oxobacter pfennigii</name>
    <dbReference type="NCBI Taxonomy" id="36849"/>
    <lineage>
        <taxon>Bacteria</taxon>
        <taxon>Bacillati</taxon>
        <taxon>Bacillota</taxon>
        <taxon>Clostridia</taxon>
        <taxon>Eubacteriales</taxon>
        <taxon>Clostridiaceae</taxon>
        <taxon>Oxobacter</taxon>
    </lineage>
</organism>
<dbReference type="Proteomes" id="UP000050326">
    <property type="component" value="Unassembled WGS sequence"/>
</dbReference>
<evidence type="ECO:0000256" key="1">
    <source>
        <dbReference type="ARBA" id="ARBA00008987"/>
    </source>
</evidence>
<gene>
    <name evidence="12" type="primary">trxA_1</name>
    <name evidence="12" type="ORF">OXPF_03600</name>
</gene>
<evidence type="ECO:0000256" key="9">
    <source>
        <dbReference type="PIRSR" id="PIRSR000077-1"/>
    </source>
</evidence>
<evidence type="ECO:0000256" key="8">
    <source>
        <dbReference type="PIRNR" id="PIRNR000077"/>
    </source>
</evidence>
<dbReference type="PANTHER" id="PTHR45663:SF11">
    <property type="entry name" value="GEO12009P1"/>
    <property type="match status" value="1"/>
</dbReference>
<evidence type="ECO:0000256" key="7">
    <source>
        <dbReference type="NCBIfam" id="TIGR01068"/>
    </source>
</evidence>
<feature type="active site" description="Nucleophile" evidence="9">
    <location>
        <position position="34"/>
    </location>
</feature>
<feature type="active site" description="Nucleophile" evidence="9">
    <location>
        <position position="37"/>
    </location>
</feature>
<dbReference type="EMBL" id="LKET01000016">
    <property type="protein sequence ID" value="KPU45892.1"/>
    <property type="molecule type" value="Genomic_DNA"/>
</dbReference>
<evidence type="ECO:0000256" key="2">
    <source>
        <dbReference type="ARBA" id="ARBA00020570"/>
    </source>
</evidence>
<dbReference type="InterPro" id="IPR005746">
    <property type="entry name" value="Thioredoxin"/>
</dbReference>
<dbReference type="OrthoDB" id="9790390at2"/>
<dbReference type="Pfam" id="PF00085">
    <property type="entry name" value="Thioredoxin"/>
    <property type="match status" value="1"/>
</dbReference>
<dbReference type="GO" id="GO:0005737">
    <property type="term" value="C:cytoplasm"/>
    <property type="evidence" value="ECO:0007669"/>
    <property type="project" value="TreeGrafter"/>
</dbReference>
<keyword evidence="13" id="KW-1185">Reference proteome</keyword>
<dbReference type="NCBIfam" id="TIGR01068">
    <property type="entry name" value="thioredoxin"/>
    <property type="match status" value="1"/>
</dbReference>
<keyword evidence="6 10" id="KW-0676">Redox-active center</keyword>
<dbReference type="PANTHER" id="PTHR45663">
    <property type="entry name" value="GEO12009P1"/>
    <property type="match status" value="1"/>
</dbReference>
<dbReference type="InterPro" id="IPR013766">
    <property type="entry name" value="Thioredoxin_domain"/>
</dbReference>
<keyword evidence="5 10" id="KW-1015">Disulfide bond</keyword>
<keyword evidence="3" id="KW-0813">Transport</keyword>
<dbReference type="PATRIC" id="fig|36849.3.peg.390"/>
<keyword evidence="4" id="KW-0249">Electron transport</keyword>
<dbReference type="PIRSF" id="PIRSF000077">
    <property type="entry name" value="Thioredoxin"/>
    <property type="match status" value="1"/>
</dbReference>
<evidence type="ECO:0000256" key="6">
    <source>
        <dbReference type="ARBA" id="ARBA00023284"/>
    </source>
</evidence>
<evidence type="ECO:0000313" key="12">
    <source>
        <dbReference type="EMBL" id="KPU45892.1"/>
    </source>
</evidence>
<evidence type="ECO:0000256" key="10">
    <source>
        <dbReference type="PIRSR" id="PIRSR000077-4"/>
    </source>
</evidence>
<dbReference type="PROSITE" id="PS00194">
    <property type="entry name" value="THIOREDOXIN_1"/>
    <property type="match status" value="1"/>
</dbReference>
<evidence type="ECO:0000256" key="5">
    <source>
        <dbReference type="ARBA" id="ARBA00023157"/>
    </source>
</evidence>
<evidence type="ECO:0000259" key="11">
    <source>
        <dbReference type="PROSITE" id="PS51352"/>
    </source>
</evidence>
<evidence type="ECO:0000256" key="4">
    <source>
        <dbReference type="ARBA" id="ARBA00022982"/>
    </source>
</evidence>
<evidence type="ECO:0000256" key="3">
    <source>
        <dbReference type="ARBA" id="ARBA00022448"/>
    </source>
</evidence>
<feature type="domain" description="Thioredoxin" evidence="11">
    <location>
        <begin position="1"/>
        <end position="110"/>
    </location>
</feature>
<dbReference type="PROSITE" id="PS51352">
    <property type="entry name" value="THIOREDOXIN_2"/>
    <property type="match status" value="1"/>
</dbReference>
<feature type="site" description="Deprotonates C-terminal active site Cys" evidence="9">
    <location>
        <position position="28"/>
    </location>
</feature>
<proteinExistence type="inferred from homology"/>
<dbReference type="InterPro" id="IPR036249">
    <property type="entry name" value="Thioredoxin-like_sf"/>
</dbReference>
<dbReference type="CDD" id="cd02947">
    <property type="entry name" value="TRX_family"/>
    <property type="match status" value="1"/>
</dbReference>
<name>A0A0P8X535_9CLOT</name>
<evidence type="ECO:0000313" key="13">
    <source>
        <dbReference type="Proteomes" id="UP000050326"/>
    </source>
</evidence>
<dbReference type="Gene3D" id="3.40.30.10">
    <property type="entry name" value="Glutaredoxin"/>
    <property type="match status" value="1"/>
</dbReference>
<dbReference type="InterPro" id="IPR017937">
    <property type="entry name" value="Thioredoxin_CS"/>
</dbReference>
<feature type="site" description="Contributes to redox potential value" evidence="9">
    <location>
        <position position="35"/>
    </location>
</feature>
<accession>A0A0P8X535</accession>
<dbReference type="AlphaFoldDB" id="A0A0P8X535"/>
<protein>
    <recommendedName>
        <fullName evidence="2 7">Thioredoxin</fullName>
    </recommendedName>
</protein>
<feature type="site" description="Contributes to redox potential value" evidence="9">
    <location>
        <position position="36"/>
    </location>
</feature>
<dbReference type="PRINTS" id="PR00421">
    <property type="entry name" value="THIOREDOXIN"/>
</dbReference>
<dbReference type="RefSeq" id="WP_054873511.1">
    <property type="nucleotide sequence ID" value="NZ_LKET01000016.1"/>
</dbReference>
<dbReference type="FunFam" id="3.40.30.10:FF:000001">
    <property type="entry name" value="Thioredoxin"/>
    <property type="match status" value="1"/>
</dbReference>